<feature type="compositionally biased region" description="Basic and acidic residues" evidence="4">
    <location>
        <begin position="365"/>
        <end position="374"/>
    </location>
</feature>
<sequence length="386" mass="41793">MTAAARDGLEAEEVRRAMALPGGLLEKRGARVSIAMVRRVWSALTDHRAAGPLLSLRAARQLPLGSLDILDYLTVASTTGAEAFAHLTRYLPLLADAGRVWTESDGKSFRFRHDAPGGVPSLSELLLGLIVARSRALFGPAYAPRRIHFAHAPLAAASMYEEVLGVPVRFGGRFDEIVFDRAIAEAPIASQDPRLMSILVVQAEEALSLLDVRERITHDTEFVSAFRHALALALDAGDPGLARIGERFGMSARTLQRRLAAAHVSHRELLQELRLERARRALGAAQPKVVSHELGYSSPSAFHRAFKRWTGLTPGAVAEGAASPPVGRGGTSMCDTGEHRRGPPSNHTPSREGTPCQNGESQPAPRERMAREDETVMASRRGAARR</sequence>
<dbReference type="Proteomes" id="UP001217485">
    <property type="component" value="Unassembled WGS sequence"/>
</dbReference>
<dbReference type="PANTHER" id="PTHR47894:SF4">
    <property type="entry name" value="HTH-TYPE TRANSCRIPTIONAL REGULATOR GADX"/>
    <property type="match status" value="1"/>
</dbReference>
<reference evidence="6 7" key="1">
    <citation type="submission" date="2023-01" db="EMBL/GenBank/DDBJ databases">
        <title>Minimal conservation of predation-associated metabolite biosynthetic gene clusters underscores biosynthetic potential of Myxococcota including descriptions for ten novel species: Archangium lansinium sp. nov., Myxococcus landrumus sp. nov., Nannocystis bai.</title>
        <authorList>
            <person name="Ahearne A."/>
            <person name="Stevens C."/>
            <person name="Dowd S."/>
        </authorList>
    </citation>
    <scope>NUCLEOTIDE SEQUENCE [LARGE SCALE GENOMIC DNA]</scope>
    <source>
        <strain evidence="6 7">WIWO2</strain>
    </source>
</reference>
<evidence type="ECO:0000256" key="4">
    <source>
        <dbReference type="SAM" id="MobiDB-lite"/>
    </source>
</evidence>
<dbReference type="SMART" id="SM00342">
    <property type="entry name" value="HTH_ARAC"/>
    <property type="match status" value="1"/>
</dbReference>
<feature type="domain" description="HTH araC/xylS-type" evidence="5">
    <location>
        <begin position="241"/>
        <end position="320"/>
    </location>
</feature>
<evidence type="ECO:0000313" key="6">
    <source>
        <dbReference type="EMBL" id="MDC0679940.1"/>
    </source>
</evidence>
<dbReference type="InterPro" id="IPR009057">
    <property type="entry name" value="Homeodomain-like_sf"/>
</dbReference>
<name>A0ABT5C0J5_9BACT</name>
<organism evidence="6 7">
    <name type="scientific">Sorangium atrum</name>
    <dbReference type="NCBI Taxonomy" id="2995308"/>
    <lineage>
        <taxon>Bacteria</taxon>
        <taxon>Pseudomonadati</taxon>
        <taxon>Myxococcota</taxon>
        <taxon>Polyangia</taxon>
        <taxon>Polyangiales</taxon>
        <taxon>Polyangiaceae</taxon>
        <taxon>Sorangium</taxon>
    </lineage>
</organism>
<comment type="caution">
    <text evidence="6">The sequence shown here is derived from an EMBL/GenBank/DDBJ whole genome shotgun (WGS) entry which is preliminary data.</text>
</comment>
<keyword evidence="3" id="KW-0804">Transcription</keyword>
<dbReference type="InterPro" id="IPR018060">
    <property type="entry name" value="HTH_AraC"/>
</dbReference>
<protein>
    <submittedName>
        <fullName evidence="6">AraC family transcriptional regulator ligand-binding domain-containing protein</fullName>
    </submittedName>
</protein>
<dbReference type="InterPro" id="IPR032687">
    <property type="entry name" value="AraC-type_N"/>
</dbReference>
<dbReference type="Pfam" id="PF12625">
    <property type="entry name" value="Arabinose_bd"/>
    <property type="match status" value="1"/>
</dbReference>
<dbReference type="RefSeq" id="WP_272096953.1">
    <property type="nucleotide sequence ID" value="NZ_JAQNDK010000002.1"/>
</dbReference>
<dbReference type="SUPFAM" id="SSF46689">
    <property type="entry name" value="Homeodomain-like"/>
    <property type="match status" value="1"/>
</dbReference>
<proteinExistence type="predicted"/>
<evidence type="ECO:0000256" key="1">
    <source>
        <dbReference type="ARBA" id="ARBA00023015"/>
    </source>
</evidence>
<evidence type="ECO:0000259" key="5">
    <source>
        <dbReference type="PROSITE" id="PS01124"/>
    </source>
</evidence>
<dbReference type="PROSITE" id="PS01124">
    <property type="entry name" value="HTH_ARAC_FAMILY_2"/>
    <property type="match status" value="1"/>
</dbReference>
<dbReference type="Gene3D" id="1.10.10.60">
    <property type="entry name" value="Homeodomain-like"/>
    <property type="match status" value="1"/>
</dbReference>
<feature type="region of interest" description="Disordered" evidence="4">
    <location>
        <begin position="317"/>
        <end position="386"/>
    </location>
</feature>
<dbReference type="Pfam" id="PF12833">
    <property type="entry name" value="HTH_18"/>
    <property type="match status" value="1"/>
</dbReference>
<keyword evidence="2" id="KW-0238">DNA-binding</keyword>
<dbReference type="PANTHER" id="PTHR47894">
    <property type="entry name" value="HTH-TYPE TRANSCRIPTIONAL REGULATOR GADX"/>
    <property type="match status" value="1"/>
</dbReference>
<evidence type="ECO:0000256" key="3">
    <source>
        <dbReference type="ARBA" id="ARBA00023163"/>
    </source>
</evidence>
<dbReference type="EMBL" id="JAQNDK010000002">
    <property type="protein sequence ID" value="MDC0679940.1"/>
    <property type="molecule type" value="Genomic_DNA"/>
</dbReference>
<evidence type="ECO:0000256" key="2">
    <source>
        <dbReference type="ARBA" id="ARBA00023125"/>
    </source>
</evidence>
<keyword evidence="7" id="KW-1185">Reference proteome</keyword>
<evidence type="ECO:0000313" key="7">
    <source>
        <dbReference type="Proteomes" id="UP001217485"/>
    </source>
</evidence>
<accession>A0ABT5C0J5</accession>
<keyword evidence="1" id="KW-0805">Transcription regulation</keyword>
<gene>
    <name evidence="6" type="ORF">POL72_19520</name>
</gene>